<evidence type="ECO:0000259" key="3">
    <source>
        <dbReference type="Pfam" id="PF00456"/>
    </source>
</evidence>
<evidence type="ECO:0000256" key="2">
    <source>
        <dbReference type="ARBA" id="ARBA00023052"/>
    </source>
</evidence>
<dbReference type="EMBL" id="JAOURS010000133">
    <property type="protein sequence ID" value="MDC6641593.1"/>
    <property type="molecule type" value="Genomic_DNA"/>
</dbReference>
<protein>
    <submittedName>
        <fullName evidence="4">Pyruvate dehydrogenase (Acetyl-transferring), homodimeric type</fullName>
    </submittedName>
</protein>
<dbReference type="FunFam" id="3.40.50.970:FF:000011">
    <property type="entry name" value="Pyruvate dehydrogenase E1 component"/>
    <property type="match status" value="1"/>
</dbReference>
<dbReference type="InterPro" id="IPR005474">
    <property type="entry name" value="Transketolase_N"/>
</dbReference>
<dbReference type="PANTHER" id="PTHR43825:SF3">
    <property type="entry name" value="PYRUVATE DEHYDROGENASE E1 COMPONENT"/>
    <property type="match status" value="1"/>
</dbReference>
<dbReference type="SUPFAM" id="SSF52518">
    <property type="entry name" value="Thiamin diphosphate-binding fold (THDP-binding)"/>
    <property type="match status" value="1"/>
</dbReference>
<gene>
    <name evidence="4" type="primary">aceE</name>
    <name evidence="4" type="ORF">OEZ79_25840</name>
</gene>
<dbReference type="Gene3D" id="3.40.50.970">
    <property type="match status" value="1"/>
</dbReference>
<dbReference type="PANTHER" id="PTHR43825">
    <property type="entry name" value="PYRUVATE DEHYDROGENASE E1 COMPONENT"/>
    <property type="match status" value="1"/>
</dbReference>
<sequence length="176" mass="19996">DLIYYQGHASPGIYARAFLEGRLSEEQMLNFRQEVDGKGLSSYPHPHLMPDFWQFPTVSMGLGPITAIYQARFMKYLENRGFIPKGKQRVWCFIGDGECDEPETLGAISLAGRENLDNLVFVINCNLQRLDGPVRGNGKIIQELEGVFKGANWNVNKVVWGRLWDPLFAIDEDGRM</sequence>
<comment type="caution">
    <text evidence="4">The sequence shown here is derived from an EMBL/GenBank/DDBJ whole genome shotgun (WGS) entry which is preliminary data.</text>
</comment>
<reference evidence="4" key="1">
    <citation type="journal article" date="2023" name="Genes Genomics">
        <title>Genomic insights of Leclercia adecarboxylata strains linked to an outbreak in public hospitals in Mexico.</title>
        <authorList>
            <person name="Barrios-Villa E."/>
            <person name="Pacheco-Flores B."/>
            <person name="Lozano-Zarain P."/>
            <person name="Del Campo-Ortega R."/>
            <person name="de Jesus Ascencio-Montiel I."/>
            <person name="Gonzalez-Leon M."/>
            <person name="Camorlinga-Ponce M."/>
            <person name="Gaytan Cervantes F.J."/>
            <person name="Gonzalez Torres C."/>
            <person name="Aguilar E."/>
            <person name="Gonzalez Ibarra J."/>
            <person name="Torres Lopez F.J."/>
            <person name="Rosas-Vargas H."/>
            <person name="Gonzalez-Bonilla C.R."/>
            <person name="Del Carmen Rocha-Gracia R."/>
        </authorList>
    </citation>
    <scope>NUCLEOTIDE SEQUENCE</scope>
    <source>
        <strain evidence="4">Lac40</strain>
    </source>
</reference>
<feature type="non-terminal residue" evidence="4">
    <location>
        <position position="176"/>
    </location>
</feature>
<evidence type="ECO:0000313" key="5">
    <source>
        <dbReference type="Proteomes" id="UP001149314"/>
    </source>
</evidence>
<name>A0A9X3YFR4_9ENTR</name>
<dbReference type="Pfam" id="PF00456">
    <property type="entry name" value="Transketolase_N"/>
    <property type="match status" value="1"/>
</dbReference>
<accession>A0A9X3YFR4</accession>
<comment type="cofactor">
    <cofactor evidence="1">
        <name>thiamine diphosphate</name>
        <dbReference type="ChEBI" id="CHEBI:58937"/>
    </cofactor>
</comment>
<keyword evidence="4" id="KW-0670">Pyruvate</keyword>
<proteinExistence type="predicted"/>
<dbReference type="AlphaFoldDB" id="A0A9X3YFR4"/>
<organism evidence="4 5">
    <name type="scientific">Leclercia adecarboxylata</name>
    <dbReference type="NCBI Taxonomy" id="83655"/>
    <lineage>
        <taxon>Bacteria</taxon>
        <taxon>Pseudomonadati</taxon>
        <taxon>Pseudomonadota</taxon>
        <taxon>Gammaproteobacteria</taxon>
        <taxon>Enterobacterales</taxon>
        <taxon>Enterobacteriaceae</taxon>
        <taxon>Leclercia</taxon>
    </lineage>
</organism>
<keyword evidence="2" id="KW-0786">Thiamine pyrophosphate</keyword>
<feature type="non-terminal residue" evidence="4">
    <location>
        <position position="1"/>
    </location>
</feature>
<dbReference type="InterPro" id="IPR051157">
    <property type="entry name" value="PDH/Transketolase"/>
</dbReference>
<dbReference type="InterPro" id="IPR029061">
    <property type="entry name" value="THDP-binding"/>
</dbReference>
<evidence type="ECO:0000256" key="1">
    <source>
        <dbReference type="ARBA" id="ARBA00001964"/>
    </source>
</evidence>
<evidence type="ECO:0000313" key="4">
    <source>
        <dbReference type="EMBL" id="MDC6641593.1"/>
    </source>
</evidence>
<feature type="domain" description="Transketolase N-terminal" evidence="3">
    <location>
        <begin position="6"/>
        <end position="158"/>
    </location>
</feature>
<dbReference type="Proteomes" id="UP001149314">
    <property type="component" value="Unassembled WGS sequence"/>
</dbReference>